<dbReference type="Proteomes" id="UP000092993">
    <property type="component" value="Unassembled WGS sequence"/>
</dbReference>
<reference evidence="2 3" key="1">
    <citation type="submission" date="2016-03" db="EMBL/GenBank/DDBJ databases">
        <title>Whole genome sequencing of Grifola frondosa 9006-11.</title>
        <authorList>
            <person name="Min B."/>
            <person name="Park H."/>
            <person name="Kim J.-G."/>
            <person name="Cho H."/>
            <person name="Oh Y.-L."/>
            <person name="Kong W.-S."/>
            <person name="Choi I.-G."/>
        </authorList>
    </citation>
    <scope>NUCLEOTIDE SEQUENCE [LARGE SCALE GENOMIC DNA]</scope>
    <source>
        <strain evidence="2 3">9006-11</strain>
    </source>
</reference>
<evidence type="ECO:0000256" key="1">
    <source>
        <dbReference type="SAM" id="MobiDB-lite"/>
    </source>
</evidence>
<feature type="region of interest" description="Disordered" evidence="1">
    <location>
        <begin position="72"/>
        <end position="102"/>
    </location>
</feature>
<protein>
    <submittedName>
        <fullName evidence="2">Uncharacterized protein</fullName>
    </submittedName>
</protein>
<evidence type="ECO:0000313" key="2">
    <source>
        <dbReference type="EMBL" id="OBZ76710.1"/>
    </source>
</evidence>
<name>A0A1C7MIQ2_GRIFR</name>
<dbReference type="EMBL" id="LUGG01000003">
    <property type="protein sequence ID" value="OBZ76710.1"/>
    <property type="molecule type" value="Genomic_DNA"/>
</dbReference>
<keyword evidence="3" id="KW-1185">Reference proteome</keyword>
<feature type="compositionally biased region" description="Polar residues" evidence="1">
    <location>
        <begin position="92"/>
        <end position="102"/>
    </location>
</feature>
<accession>A0A1C7MIQ2</accession>
<dbReference type="AlphaFoldDB" id="A0A1C7MIQ2"/>
<evidence type="ECO:0000313" key="3">
    <source>
        <dbReference type="Proteomes" id="UP000092993"/>
    </source>
</evidence>
<organism evidence="2 3">
    <name type="scientific">Grifola frondosa</name>
    <name type="common">Maitake</name>
    <name type="synonym">Polyporus frondosus</name>
    <dbReference type="NCBI Taxonomy" id="5627"/>
    <lineage>
        <taxon>Eukaryota</taxon>
        <taxon>Fungi</taxon>
        <taxon>Dikarya</taxon>
        <taxon>Basidiomycota</taxon>
        <taxon>Agaricomycotina</taxon>
        <taxon>Agaricomycetes</taxon>
        <taxon>Polyporales</taxon>
        <taxon>Grifolaceae</taxon>
        <taxon>Grifola</taxon>
    </lineage>
</organism>
<proteinExistence type="predicted"/>
<gene>
    <name evidence="2" type="ORF">A0H81_03329</name>
</gene>
<sequence>MTAYFSLEAILIREEWIFEFLNPQKVVQSFMLRLTTLSPRSYVYQLTGKIAIGNCDVSLRATISSDLELQGQLGRPSISSSDTAHRERRSSGLASNPETRTG</sequence>
<comment type="caution">
    <text evidence="2">The sequence shown here is derived from an EMBL/GenBank/DDBJ whole genome shotgun (WGS) entry which is preliminary data.</text>
</comment>